<feature type="transmembrane region" description="Helical" evidence="2">
    <location>
        <begin position="38"/>
        <end position="59"/>
    </location>
</feature>
<organism evidence="3 4">
    <name type="scientific">Streptomyces viridochromogenes</name>
    <dbReference type="NCBI Taxonomy" id="1938"/>
    <lineage>
        <taxon>Bacteria</taxon>
        <taxon>Bacillati</taxon>
        <taxon>Actinomycetota</taxon>
        <taxon>Actinomycetes</taxon>
        <taxon>Kitasatosporales</taxon>
        <taxon>Streptomycetaceae</taxon>
        <taxon>Streptomyces</taxon>
    </lineage>
</organism>
<comment type="caution">
    <text evidence="3">The sequence shown here is derived from an EMBL/GenBank/DDBJ whole genome shotgun (WGS) entry which is preliminary data.</text>
</comment>
<dbReference type="AlphaFoldDB" id="A0A0L8KF20"/>
<evidence type="ECO:0000313" key="3">
    <source>
        <dbReference type="EMBL" id="KOG24461.1"/>
    </source>
</evidence>
<evidence type="ECO:0000313" key="4">
    <source>
        <dbReference type="Proteomes" id="UP000037023"/>
    </source>
</evidence>
<feature type="transmembrane region" description="Helical" evidence="2">
    <location>
        <begin position="7"/>
        <end position="32"/>
    </location>
</feature>
<evidence type="ECO:0000256" key="2">
    <source>
        <dbReference type="SAM" id="Phobius"/>
    </source>
</evidence>
<sequence>MNVSRPVAIVMCFMVSVIAGFVSGVVAAFLGVGVPTSVAWGGGGFIGFATLGLMALTYLSADREASGPPAGESQGAGGARSRPVRQRG</sequence>
<accession>A0A0L8KF20</accession>
<feature type="region of interest" description="Disordered" evidence="1">
    <location>
        <begin position="64"/>
        <end position="88"/>
    </location>
</feature>
<proteinExistence type="predicted"/>
<keyword evidence="2" id="KW-1133">Transmembrane helix</keyword>
<protein>
    <submittedName>
        <fullName evidence="3">Uncharacterized protein</fullName>
    </submittedName>
</protein>
<keyword evidence="2" id="KW-0472">Membrane</keyword>
<gene>
    <name evidence="3" type="ORF">ADK34_18760</name>
</gene>
<reference evidence="3 4" key="1">
    <citation type="submission" date="2015-06" db="EMBL/GenBank/DDBJ databases">
        <authorList>
            <person name="Hoefler B.C."/>
            <person name="Straight P.D."/>
        </authorList>
    </citation>
    <scope>NUCLEOTIDE SEQUENCE [LARGE SCALE GENOMIC DNA]</scope>
    <source>
        <strain evidence="3 4">NRRL 3427</strain>
    </source>
</reference>
<dbReference type="Proteomes" id="UP000037023">
    <property type="component" value="Unassembled WGS sequence"/>
</dbReference>
<dbReference type="PATRIC" id="fig|1938.6.peg.4051"/>
<evidence type="ECO:0000256" key="1">
    <source>
        <dbReference type="SAM" id="MobiDB-lite"/>
    </source>
</evidence>
<dbReference type="EMBL" id="LGUP01000186">
    <property type="protein sequence ID" value="KOG24461.1"/>
    <property type="molecule type" value="Genomic_DNA"/>
</dbReference>
<keyword evidence="2" id="KW-0812">Transmembrane</keyword>
<name>A0A0L8KF20_STRVR</name>